<evidence type="ECO:0000313" key="4">
    <source>
        <dbReference type="Proteomes" id="UP001174908"/>
    </source>
</evidence>
<dbReference type="Gene3D" id="2.30.40.10">
    <property type="entry name" value="Urease, subunit C, domain 1"/>
    <property type="match status" value="2"/>
</dbReference>
<dbReference type="InterPro" id="IPR006680">
    <property type="entry name" value="Amidohydro-rel"/>
</dbReference>
<comment type="caution">
    <text evidence="3">The sequence shown here is derived from an EMBL/GenBank/DDBJ whole genome shotgun (WGS) entry which is preliminary data.</text>
</comment>
<protein>
    <submittedName>
        <fullName evidence="3">Amidohydrolase family protein</fullName>
    </submittedName>
</protein>
<dbReference type="SUPFAM" id="SSF51338">
    <property type="entry name" value="Composite domain of metallo-dependent hydrolases"/>
    <property type="match status" value="1"/>
</dbReference>
<dbReference type="PANTHER" id="PTHR43135">
    <property type="entry name" value="ALPHA-D-RIBOSE 1-METHYLPHOSPHONATE 5-TRIPHOSPHATE DIPHOSPHATASE"/>
    <property type="match status" value="1"/>
</dbReference>
<dbReference type="Pfam" id="PF01979">
    <property type="entry name" value="Amidohydro_1"/>
    <property type="match status" value="1"/>
</dbReference>
<evidence type="ECO:0000259" key="2">
    <source>
        <dbReference type="Pfam" id="PF01979"/>
    </source>
</evidence>
<feature type="signal peptide" evidence="1">
    <location>
        <begin position="1"/>
        <end position="29"/>
    </location>
</feature>
<proteinExistence type="predicted"/>
<feature type="chain" id="PRO_5045054719" evidence="1">
    <location>
        <begin position="30"/>
        <end position="496"/>
    </location>
</feature>
<dbReference type="InterPro" id="IPR032466">
    <property type="entry name" value="Metal_Hydrolase"/>
</dbReference>
<dbReference type="Gene3D" id="1.20.58.520">
    <property type="entry name" value="Amidohydrolase"/>
    <property type="match status" value="1"/>
</dbReference>
<dbReference type="Gene3D" id="3.40.50.10910">
    <property type="entry name" value="Amidohydrolase"/>
    <property type="match status" value="1"/>
</dbReference>
<dbReference type="Gene3D" id="3.30.110.90">
    <property type="entry name" value="Amidohydrolase"/>
    <property type="match status" value="2"/>
</dbReference>
<dbReference type="RefSeq" id="WP_286659438.1">
    <property type="nucleotide sequence ID" value="NZ_JASZYV010000001.1"/>
</dbReference>
<accession>A0ABT7N8X7</accession>
<sequence length="496" mass="53290">MMKLIFSSPWVCRLGVALCVAPAISTAAASSGPSAWVLERVTVVDVKTGNLSPGMSLLIEGGKIARIASAASIARGSDIVRVDGAGRFVVPGYLDMHAHPLNAPDPRPSLKLMLSNGITGYRQMSGSPELLRARQEKKLEFDDSPALLAMPGTILTDALAPTPDAARGQVKKQKADGADFIKTVGLSSANFYAAGAEAQAQGLPYVGHMNMDVDVRQAARVMRSIEHLGPMEVMLLGCSSEEPAIRDGMAHAHVEPPQIGPPSTPQAQAAIARMIANPAMNVKPHQFANMRRVIDSFDATRCGELARELIKDGAWQAPTLIRLRTMELADDPAYRGDANLRFMPVPVQQMWRELSAQFGQRISQVDRDTYRRFFALQLRFVKLLQDSGVPLLAGSDAGGSIWVVPGFSLHQEFDLLEAAGLTPLQVLQSATINGARFLGREAHLGSVEAGRTADLVLLDDNPLGSVANLHRIAGVVRSGHYYDAPALHRLQATALP</sequence>
<reference evidence="3" key="1">
    <citation type="submission" date="2023-06" db="EMBL/GenBank/DDBJ databases">
        <authorList>
            <person name="Jiang Y."/>
            <person name="Liu Q."/>
        </authorList>
    </citation>
    <scope>NUCLEOTIDE SEQUENCE</scope>
    <source>
        <strain evidence="3">CGMCC 1.12089</strain>
    </source>
</reference>
<dbReference type="SUPFAM" id="SSF51556">
    <property type="entry name" value="Metallo-dependent hydrolases"/>
    <property type="match status" value="1"/>
</dbReference>
<dbReference type="InterPro" id="IPR051781">
    <property type="entry name" value="Metallo-dep_Hydrolase"/>
</dbReference>
<evidence type="ECO:0000313" key="3">
    <source>
        <dbReference type="EMBL" id="MDM0044400.1"/>
    </source>
</evidence>
<name>A0ABT7N8X7_9BURK</name>
<dbReference type="PANTHER" id="PTHR43135:SF3">
    <property type="entry name" value="ALPHA-D-RIBOSE 1-METHYLPHOSPHONATE 5-TRIPHOSPHATE DIPHOSPHATASE"/>
    <property type="match status" value="1"/>
</dbReference>
<keyword evidence="4" id="KW-1185">Reference proteome</keyword>
<keyword evidence="1" id="KW-0732">Signal</keyword>
<feature type="domain" description="Amidohydrolase-related" evidence="2">
    <location>
        <begin position="380"/>
        <end position="479"/>
    </location>
</feature>
<dbReference type="InterPro" id="IPR011059">
    <property type="entry name" value="Metal-dep_hydrolase_composite"/>
</dbReference>
<dbReference type="EMBL" id="JASZYV010000001">
    <property type="protein sequence ID" value="MDM0044400.1"/>
    <property type="molecule type" value="Genomic_DNA"/>
</dbReference>
<gene>
    <name evidence="3" type="ORF">QTH91_07920</name>
</gene>
<organism evidence="3 4">
    <name type="scientific">Variovorax dokdonensis</name>
    <dbReference type="NCBI Taxonomy" id="344883"/>
    <lineage>
        <taxon>Bacteria</taxon>
        <taxon>Pseudomonadati</taxon>
        <taxon>Pseudomonadota</taxon>
        <taxon>Betaproteobacteria</taxon>
        <taxon>Burkholderiales</taxon>
        <taxon>Comamonadaceae</taxon>
        <taxon>Variovorax</taxon>
    </lineage>
</organism>
<dbReference type="Proteomes" id="UP001174908">
    <property type="component" value="Unassembled WGS sequence"/>
</dbReference>
<evidence type="ECO:0000256" key="1">
    <source>
        <dbReference type="SAM" id="SignalP"/>
    </source>
</evidence>